<reference evidence="8" key="2">
    <citation type="submission" date="2018-10" db="UniProtKB">
        <authorList>
            <consortium name="EnsemblPlants"/>
        </authorList>
    </citation>
    <scope>IDENTIFICATION</scope>
</reference>
<dbReference type="InterPro" id="IPR002182">
    <property type="entry name" value="NB-ARC"/>
</dbReference>
<proteinExistence type="inferred from homology"/>
<keyword evidence="4" id="KW-0547">Nucleotide-binding</keyword>
<evidence type="ECO:0000259" key="7">
    <source>
        <dbReference type="Pfam" id="PF18052"/>
    </source>
</evidence>
<sequence>MYKFYPPQSFSRTSPTNTMYLGEEGHRAVDHTRGAMGSLLDKLGKLVTEDYSLDTTIKSDIESFSQDLRKMHRDLPKLKNDYEAKNWVDEVRELAYNIEDMVDNFLVHIVPNSSRRGFKEIMHDSVKLVQNGMTTHRQISDVIREIKANVKTLDKRKEKYNINVKGDVDKAATKAAIDDLRNSAIHEEDKERLVGIKAPREEIIRLLKKHDNVPNEKLRVVSIVGMGGLGKTTLAKAVYDKYKRKRYNPKVFVPMGRNPNVETVLKNIIFEIKEDFNAKGLNVGQLTKKVKELLRNERCPNVNNNAEEK</sequence>
<dbReference type="SUPFAM" id="SSF52540">
    <property type="entry name" value="P-loop containing nucleoside triphosphate hydrolases"/>
    <property type="match status" value="1"/>
</dbReference>
<dbReference type="GO" id="GO:0006952">
    <property type="term" value="P:defense response"/>
    <property type="evidence" value="ECO:0007669"/>
    <property type="project" value="UniProtKB-KW"/>
</dbReference>
<evidence type="ECO:0000256" key="5">
    <source>
        <dbReference type="ARBA" id="ARBA00022821"/>
    </source>
</evidence>
<dbReference type="SMR" id="A0A3B6BZJ0"/>
<organism evidence="8">
    <name type="scientific">Triticum aestivum</name>
    <name type="common">Wheat</name>
    <dbReference type="NCBI Taxonomy" id="4565"/>
    <lineage>
        <taxon>Eukaryota</taxon>
        <taxon>Viridiplantae</taxon>
        <taxon>Streptophyta</taxon>
        <taxon>Embryophyta</taxon>
        <taxon>Tracheophyta</taxon>
        <taxon>Spermatophyta</taxon>
        <taxon>Magnoliopsida</taxon>
        <taxon>Liliopsida</taxon>
        <taxon>Poales</taxon>
        <taxon>Poaceae</taxon>
        <taxon>BOP clade</taxon>
        <taxon>Pooideae</taxon>
        <taxon>Triticodae</taxon>
        <taxon>Triticeae</taxon>
        <taxon>Triticinae</taxon>
        <taxon>Triticum</taxon>
    </lineage>
</organism>
<dbReference type="Pfam" id="PF18052">
    <property type="entry name" value="Rx_N"/>
    <property type="match status" value="1"/>
</dbReference>
<dbReference type="EnsemblPlants" id="TraesCS2B02G100200.1">
    <property type="protein sequence ID" value="TraesCS2B02G100200.1"/>
    <property type="gene ID" value="TraesCS2B02G100200"/>
</dbReference>
<evidence type="ECO:0000256" key="2">
    <source>
        <dbReference type="ARBA" id="ARBA00022614"/>
    </source>
</evidence>
<evidence type="ECO:0000259" key="6">
    <source>
        <dbReference type="Pfam" id="PF00931"/>
    </source>
</evidence>
<feature type="domain" description="NB-ARC" evidence="6">
    <location>
        <begin position="201"/>
        <end position="298"/>
    </location>
</feature>
<keyword evidence="3" id="KW-0677">Repeat</keyword>
<reference evidence="8" key="1">
    <citation type="submission" date="2018-08" db="EMBL/GenBank/DDBJ databases">
        <authorList>
            <person name="Rossello M."/>
        </authorList>
    </citation>
    <scope>NUCLEOTIDE SEQUENCE [LARGE SCALE GENOMIC DNA]</scope>
    <source>
        <strain evidence="8">cv. Chinese Spring</strain>
    </source>
</reference>
<name>A0A3B6BZJ0_WHEAT</name>
<evidence type="ECO:0000313" key="9">
    <source>
        <dbReference type="Proteomes" id="UP000019116"/>
    </source>
</evidence>
<feature type="domain" description="Disease resistance N-terminal" evidence="7">
    <location>
        <begin position="35"/>
        <end position="117"/>
    </location>
</feature>
<dbReference type="CDD" id="cd14798">
    <property type="entry name" value="RX-CC_like"/>
    <property type="match status" value="1"/>
</dbReference>
<dbReference type="InterPro" id="IPR027417">
    <property type="entry name" value="P-loop_NTPase"/>
</dbReference>
<dbReference type="Gramene" id="TraesRN2B0100233200.1">
    <property type="protein sequence ID" value="TraesRN2B0100233200.1"/>
    <property type="gene ID" value="TraesRN2B0100233200"/>
</dbReference>
<dbReference type="Gene3D" id="3.40.50.300">
    <property type="entry name" value="P-loop containing nucleotide triphosphate hydrolases"/>
    <property type="match status" value="1"/>
</dbReference>
<dbReference type="Proteomes" id="UP000019116">
    <property type="component" value="Chromosome 2B"/>
</dbReference>
<keyword evidence="5" id="KW-0611">Plant defense</keyword>
<dbReference type="PANTHER" id="PTHR19338">
    <property type="entry name" value="TRANSLOCASE OF INNER MITOCHONDRIAL MEMBRANE 13 HOMOLOG"/>
    <property type="match status" value="1"/>
</dbReference>
<keyword evidence="9" id="KW-1185">Reference proteome</keyword>
<evidence type="ECO:0000313" key="8">
    <source>
        <dbReference type="EnsemblPlants" id="TraesCS2B02G100200.1"/>
    </source>
</evidence>
<dbReference type="GO" id="GO:0043531">
    <property type="term" value="F:ADP binding"/>
    <property type="evidence" value="ECO:0007669"/>
    <property type="project" value="InterPro"/>
</dbReference>
<evidence type="ECO:0000256" key="1">
    <source>
        <dbReference type="ARBA" id="ARBA00008894"/>
    </source>
</evidence>
<evidence type="ECO:0000256" key="4">
    <source>
        <dbReference type="ARBA" id="ARBA00022741"/>
    </source>
</evidence>
<accession>A0A3B6BZJ0</accession>
<evidence type="ECO:0000256" key="3">
    <source>
        <dbReference type="ARBA" id="ARBA00022737"/>
    </source>
</evidence>
<dbReference type="PANTHER" id="PTHR19338:SF69">
    <property type="entry name" value="OS07G0294100 PROTEIN"/>
    <property type="match status" value="1"/>
</dbReference>
<protein>
    <recommendedName>
        <fullName evidence="10">NB-ARC domain-containing protein</fullName>
    </recommendedName>
</protein>
<dbReference type="Gene3D" id="1.20.5.4130">
    <property type="match status" value="1"/>
</dbReference>
<dbReference type="InterPro" id="IPR041118">
    <property type="entry name" value="Rx_N"/>
</dbReference>
<dbReference type="OrthoDB" id="689325at2759"/>
<evidence type="ECO:0008006" key="10">
    <source>
        <dbReference type="Google" id="ProtNLM"/>
    </source>
</evidence>
<dbReference type="InterPro" id="IPR038005">
    <property type="entry name" value="RX-like_CC"/>
</dbReference>
<dbReference type="Pfam" id="PF00931">
    <property type="entry name" value="NB-ARC"/>
    <property type="match status" value="1"/>
</dbReference>
<dbReference type="AlphaFoldDB" id="A0A3B6BZJ0"/>
<comment type="similarity">
    <text evidence="1">Belongs to the disease resistance NB-LRR family.</text>
</comment>
<dbReference type="Gramene" id="TraesCS2B03G0231700.1">
    <property type="protein sequence ID" value="TraesCS2B03G0231700.1.CDS"/>
    <property type="gene ID" value="TraesCS2B03G0231700"/>
</dbReference>
<keyword evidence="2" id="KW-0433">Leucine-rich repeat</keyword>
<dbReference type="Gramene" id="TraesCS2B02G100200.1">
    <property type="protein sequence ID" value="TraesCS2B02G100200.1"/>
    <property type="gene ID" value="TraesCS2B02G100200"/>
</dbReference>